<organism evidence="2 3">
    <name type="scientific">Coprinopsis cinerea (strain Okayama-7 / 130 / ATCC MYA-4618 / FGSC 9003)</name>
    <name type="common">Inky cap fungus</name>
    <name type="synonym">Hormographiella aspergillata</name>
    <dbReference type="NCBI Taxonomy" id="240176"/>
    <lineage>
        <taxon>Eukaryota</taxon>
        <taxon>Fungi</taxon>
        <taxon>Dikarya</taxon>
        <taxon>Basidiomycota</taxon>
        <taxon>Agaricomycotina</taxon>
        <taxon>Agaricomycetes</taxon>
        <taxon>Agaricomycetidae</taxon>
        <taxon>Agaricales</taxon>
        <taxon>Agaricineae</taxon>
        <taxon>Psathyrellaceae</taxon>
        <taxon>Coprinopsis</taxon>
    </lineage>
</organism>
<dbReference type="OrthoDB" id="203796at2759"/>
<dbReference type="InParanoid" id="A8N1E2"/>
<dbReference type="RefSeq" id="XP_001828691.2">
    <property type="nucleotide sequence ID" value="XM_001828639.2"/>
</dbReference>
<dbReference type="eggNOG" id="ENOG502S4VJ">
    <property type="taxonomic scope" value="Eukaryota"/>
</dbReference>
<reference evidence="2 3" key="1">
    <citation type="journal article" date="2010" name="Proc. Natl. Acad. Sci. U.S.A.">
        <title>Insights into evolution of multicellular fungi from the assembled chromosomes of the mushroom Coprinopsis cinerea (Coprinus cinereus).</title>
        <authorList>
            <person name="Stajich J.E."/>
            <person name="Wilke S.K."/>
            <person name="Ahren D."/>
            <person name="Au C.H."/>
            <person name="Birren B.W."/>
            <person name="Borodovsky M."/>
            <person name="Burns C."/>
            <person name="Canback B."/>
            <person name="Casselton L.A."/>
            <person name="Cheng C.K."/>
            <person name="Deng J."/>
            <person name="Dietrich F.S."/>
            <person name="Fargo D.C."/>
            <person name="Farman M.L."/>
            <person name="Gathman A.C."/>
            <person name="Goldberg J."/>
            <person name="Guigo R."/>
            <person name="Hoegger P.J."/>
            <person name="Hooker J.B."/>
            <person name="Huggins A."/>
            <person name="James T.Y."/>
            <person name="Kamada T."/>
            <person name="Kilaru S."/>
            <person name="Kodira C."/>
            <person name="Kues U."/>
            <person name="Kupfer D."/>
            <person name="Kwan H.S."/>
            <person name="Lomsadze A."/>
            <person name="Li W."/>
            <person name="Lilly W.W."/>
            <person name="Ma L.J."/>
            <person name="Mackey A.J."/>
            <person name="Manning G."/>
            <person name="Martin F."/>
            <person name="Muraguchi H."/>
            <person name="Natvig D.O."/>
            <person name="Palmerini H."/>
            <person name="Ramesh M.A."/>
            <person name="Rehmeyer C.J."/>
            <person name="Roe B.A."/>
            <person name="Shenoy N."/>
            <person name="Stanke M."/>
            <person name="Ter-Hovhannisyan V."/>
            <person name="Tunlid A."/>
            <person name="Velagapudi R."/>
            <person name="Vision T.J."/>
            <person name="Zeng Q."/>
            <person name="Zolan M.E."/>
            <person name="Pukkila P.J."/>
        </authorList>
    </citation>
    <scope>NUCLEOTIDE SEQUENCE [LARGE SCALE GENOMIC DNA]</scope>
    <source>
        <strain evidence="3">Okayama-7 / 130 / ATCC MYA-4618 / FGSC 9003</strain>
    </source>
</reference>
<dbReference type="KEGG" id="cci:CC1G_12666"/>
<keyword evidence="3" id="KW-1185">Reference proteome</keyword>
<feature type="region of interest" description="Disordered" evidence="1">
    <location>
        <begin position="113"/>
        <end position="141"/>
    </location>
</feature>
<accession>A8N1E2</accession>
<sequence>MGKSDDGARGSFDSDQPPPFSIYKAKTNQVDNLEGRHDIAAHDAHLNTDGEALYRFILDQSSENKPMLRLDIDGSSISNMTGTPLTKTDFSFYIDVPLPAELASQGVQWSLSDDEPAYRGRSSREVEKDNKKDKASSSQVKAYLKEREARRESGLPPWAMNLPSDQLPIRGEGMSEAKYIEKLWGLEQNAWKSSKSLREWADDFCNASKSLKEFAFQQEVYGWDFNKLRSLLRKTVEEQLGYKGDLSLDRWNVRGRIYVRPDSTFSKLVSKIWHGGGIWKPGSRNELD</sequence>
<dbReference type="AlphaFoldDB" id="A8N1E2"/>
<dbReference type="Proteomes" id="UP000001861">
    <property type="component" value="Unassembled WGS sequence"/>
</dbReference>
<evidence type="ECO:0000313" key="2">
    <source>
        <dbReference type="EMBL" id="EAU93131.2"/>
    </source>
</evidence>
<gene>
    <name evidence="2" type="ORF">CC1G_12666</name>
</gene>
<dbReference type="VEuPathDB" id="FungiDB:CC1G_12666"/>
<comment type="caution">
    <text evidence="2">The sequence shown here is derived from an EMBL/GenBank/DDBJ whole genome shotgun (WGS) entry which is preliminary data.</text>
</comment>
<name>A8N1E2_COPC7</name>
<proteinExistence type="predicted"/>
<feature type="compositionally biased region" description="Basic and acidic residues" evidence="1">
    <location>
        <begin position="116"/>
        <end position="135"/>
    </location>
</feature>
<evidence type="ECO:0000313" key="3">
    <source>
        <dbReference type="Proteomes" id="UP000001861"/>
    </source>
</evidence>
<protein>
    <submittedName>
        <fullName evidence="2">Uncharacterized protein</fullName>
    </submittedName>
</protein>
<dbReference type="PANTHER" id="PTHR37848">
    <property type="entry name" value="EXPRESSED PROTEIN"/>
    <property type="match status" value="1"/>
</dbReference>
<dbReference type="HOGENOM" id="CLU_966480_0_0_1"/>
<evidence type="ECO:0000256" key="1">
    <source>
        <dbReference type="SAM" id="MobiDB-lite"/>
    </source>
</evidence>
<feature type="region of interest" description="Disordered" evidence="1">
    <location>
        <begin position="1"/>
        <end position="23"/>
    </location>
</feature>
<dbReference type="EMBL" id="AACS02000001">
    <property type="protein sequence ID" value="EAU93131.2"/>
    <property type="molecule type" value="Genomic_DNA"/>
</dbReference>
<dbReference type="PANTHER" id="PTHR37848:SF1">
    <property type="entry name" value="SUN DOMAIN-CONTAINING PROTEIN"/>
    <property type="match status" value="1"/>
</dbReference>
<dbReference type="GeneID" id="6005115"/>